<dbReference type="InterPro" id="IPR045646">
    <property type="entry name" value="DUF6402"/>
</dbReference>
<dbReference type="HOGENOM" id="CLU_055409_0_0_4"/>
<dbReference type="GeneID" id="43402224"/>
<proteinExistence type="predicted"/>
<organism evidence="1 2">
    <name type="scientific">Paracidovorax avenae (strain ATCC 19860 / DSM 7227 / CCUG 15838 / JCM 20985 / LMG 2117 / NCPPB 1011)</name>
    <name type="common">Acidovorax avenae</name>
    <dbReference type="NCBI Taxonomy" id="643561"/>
    <lineage>
        <taxon>Bacteria</taxon>
        <taxon>Pseudomonadati</taxon>
        <taxon>Pseudomonadota</taxon>
        <taxon>Betaproteobacteria</taxon>
        <taxon>Burkholderiales</taxon>
        <taxon>Comamonadaceae</taxon>
        <taxon>Paracidovorax</taxon>
    </lineage>
</organism>
<protein>
    <submittedName>
        <fullName evidence="1">Uncharacterized protein</fullName>
    </submittedName>
</protein>
<dbReference type="Pfam" id="PF19940">
    <property type="entry name" value="DUF6402"/>
    <property type="match status" value="2"/>
</dbReference>
<dbReference type="Proteomes" id="UP000002482">
    <property type="component" value="Chromosome"/>
</dbReference>
<keyword evidence="2" id="KW-1185">Reference proteome</keyword>
<dbReference type="RefSeq" id="WP_013593861.1">
    <property type="nucleotide sequence ID" value="NC_015138.1"/>
</dbReference>
<sequence>MQDPKKQSPKTTPTLDITKIPSVMLANNWQRGAKLMERWFAGAANNVPASGPPSTDIVTMDWVLSFSRARQVYDTLVAERIWMNDAARREIIKLLTRKNTLSNGSHRFLIPRMPQAMDDEAIQFRIVGGIMDMLIGPMDDLRASLGNFTFRLVLGGNVEAEMAEKEVKSGPPIKMPTGNYLVTIEEVGIYVRDSYDFNDRPGEDQDLGNWNFETNSVGRTSLNGGFNVHNSDFRNWRSSNGRSCDYIVYSDMRILKQSTNNTFTFKR</sequence>
<dbReference type="KEGG" id="aaa:Acav_1412"/>
<dbReference type="OrthoDB" id="6986732at2"/>
<accession>F0Q262</accession>
<name>F0Q262_PARA1</name>
<reference evidence="1" key="1">
    <citation type="submission" date="2011-02" db="EMBL/GenBank/DDBJ databases">
        <title>Complete sequence of Acidovorax avenae subsp. avenae ATCC 19860.</title>
        <authorList>
            <consortium name="US DOE Joint Genome Institute"/>
            <person name="Lucas S."/>
            <person name="Copeland A."/>
            <person name="Lapidus A."/>
            <person name="Cheng J.-F."/>
            <person name="Goodwin L."/>
            <person name="Pitluck S."/>
            <person name="Chertkov O."/>
            <person name="Held B."/>
            <person name="Detter J.C."/>
            <person name="Han C."/>
            <person name="Tapia R."/>
            <person name="Land M."/>
            <person name="Hauser L."/>
            <person name="Kyrpides N."/>
            <person name="Ivanova N."/>
            <person name="Ovchinnikova G."/>
            <person name="Pagani I."/>
            <person name="Gordon S."/>
            <person name="Woyke T."/>
        </authorList>
    </citation>
    <scope>NUCLEOTIDE SEQUENCE</scope>
    <source>
        <strain evidence="1">ATCC 19860</strain>
    </source>
</reference>
<dbReference type="AlphaFoldDB" id="F0Q262"/>
<dbReference type="EMBL" id="CP002521">
    <property type="protein sequence ID" value="ADX45334.1"/>
    <property type="molecule type" value="Genomic_DNA"/>
</dbReference>
<gene>
    <name evidence="1" type="ordered locus">Acav_1412</name>
</gene>
<evidence type="ECO:0000313" key="1">
    <source>
        <dbReference type="EMBL" id="ADX45334.1"/>
    </source>
</evidence>
<evidence type="ECO:0000313" key="2">
    <source>
        <dbReference type="Proteomes" id="UP000002482"/>
    </source>
</evidence>